<sequence>YAGVTFDLVNNTMLLFGGVGPSGYLNDTWELHGGNATTPVRWTQDVRSVAPSRRANATLVWDQVARYAILLGGNGLSGILGGMWVFLRGNWSAEAPASTPDSRTGAVAVFDPADYTWVLFGGLRPTGPVGGTWEWALFIVRAFGSLTPLDATAVEPFYPTVFLGVPPYTFYWTFGDGASSHLRTPDHAYAAPSPPGGYQISLTVNDSATNHSTTFLNLTVNPALTINASGSPTVVDPGVPVAFTGAYSAGTGPYSYAWTFGDGTSSSSLSPQHSYATPGTYAATFWVNDSGGMS</sequence>
<protein>
    <submittedName>
        <fullName evidence="2">M6 family metalloprotease domain protein</fullName>
    </submittedName>
</protein>
<dbReference type="SMART" id="SM00089">
    <property type="entry name" value="PKD"/>
    <property type="match status" value="2"/>
</dbReference>
<dbReference type="Gene3D" id="2.120.10.80">
    <property type="entry name" value="Kelch-type beta propeller"/>
    <property type="match status" value="1"/>
</dbReference>
<dbReference type="EMBL" id="AUZY01006181">
    <property type="protein sequence ID" value="EQD55165.1"/>
    <property type="molecule type" value="Genomic_DNA"/>
</dbReference>
<dbReference type="InterPro" id="IPR013783">
    <property type="entry name" value="Ig-like_fold"/>
</dbReference>
<evidence type="ECO:0000313" key="2">
    <source>
        <dbReference type="EMBL" id="EQD55165.1"/>
    </source>
</evidence>
<feature type="domain" description="PKD" evidence="1">
    <location>
        <begin position="253"/>
        <end position="294"/>
    </location>
</feature>
<dbReference type="SUPFAM" id="SSF49299">
    <property type="entry name" value="PKD domain"/>
    <property type="match status" value="2"/>
</dbReference>
<keyword evidence="2" id="KW-0378">Hydrolase</keyword>
<dbReference type="Pfam" id="PF18911">
    <property type="entry name" value="PKD_4"/>
    <property type="match status" value="2"/>
</dbReference>
<dbReference type="CDD" id="cd00146">
    <property type="entry name" value="PKD"/>
    <property type="match status" value="2"/>
</dbReference>
<dbReference type="InterPro" id="IPR000601">
    <property type="entry name" value="PKD_dom"/>
</dbReference>
<dbReference type="PROSITE" id="PS50093">
    <property type="entry name" value="PKD"/>
    <property type="match status" value="2"/>
</dbReference>
<proteinExistence type="predicted"/>
<feature type="non-terminal residue" evidence="2">
    <location>
        <position position="1"/>
    </location>
</feature>
<feature type="non-terminal residue" evidence="2">
    <location>
        <position position="294"/>
    </location>
</feature>
<dbReference type="GO" id="GO:0006508">
    <property type="term" value="P:proteolysis"/>
    <property type="evidence" value="ECO:0007669"/>
    <property type="project" value="UniProtKB-KW"/>
</dbReference>
<feature type="domain" description="PKD" evidence="1">
    <location>
        <begin position="164"/>
        <end position="220"/>
    </location>
</feature>
<keyword evidence="2" id="KW-0645">Protease</keyword>
<gene>
    <name evidence="2" type="ORF">B1B_09353</name>
</gene>
<keyword evidence="2" id="KW-0482">Metalloprotease</keyword>
<dbReference type="InterPro" id="IPR011043">
    <property type="entry name" value="Gal_Oxase/kelch_b-propeller"/>
</dbReference>
<reference evidence="2" key="2">
    <citation type="journal article" date="2014" name="ISME J.">
        <title>Microbial stratification in low pH oxic and suboxic macroscopic growths along an acid mine drainage.</title>
        <authorList>
            <person name="Mendez-Garcia C."/>
            <person name="Mesa V."/>
            <person name="Sprenger R.R."/>
            <person name="Richter M."/>
            <person name="Diez M.S."/>
            <person name="Solano J."/>
            <person name="Bargiela R."/>
            <person name="Golyshina O.V."/>
            <person name="Manteca A."/>
            <person name="Ramos J.L."/>
            <person name="Gallego J.R."/>
            <person name="Llorente I."/>
            <person name="Martins Dos Santos V.A."/>
            <person name="Jensen O.N."/>
            <person name="Pelaez A.I."/>
            <person name="Sanchez J."/>
            <person name="Ferrer M."/>
        </authorList>
    </citation>
    <scope>NUCLEOTIDE SEQUENCE</scope>
</reference>
<dbReference type="Gene3D" id="2.60.40.10">
    <property type="entry name" value="Immunoglobulins"/>
    <property type="match status" value="2"/>
</dbReference>
<evidence type="ECO:0000259" key="1">
    <source>
        <dbReference type="PROSITE" id="PS50093"/>
    </source>
</evidence>
<dbReference type="InterPro" id="IPR022409">
    <property type="entry name" value="PKD/Chitinase_dom"/>
</dbReference>
<accession>T1BMG7</accession>
<dbReference type="GO" id="GO:0008237">
    <property type="term" value="F:metallopeptidase activity"/>
    <property type="evidence" value="ECO:0007669"/>
    <property type="project" value="UniProtKB-KW"/>
</dbReference>
<comment type="caution">
    <text evidence="2">The sequence shown here is derived from an EMBL/GenBank/DDBJ whole genome shotgun (WGS) entry which is preliminary data.</text>
</comment>
<organism evidence="2">
    <name type="scientific">mine drainage metagenome</name>
    <dbReference type="NCBI Taxonomy" id="410659"/>
    <lineage>
        <taxon>unclassified sequences</taxon>
        <taxon>metagenomes</taxon>
        <taxon>ecological metagenomes</taxon>
    </lineage>
</organism>
<dbReference type="InterPro" id="IPR035986">
    <property type="entry name" value="PKD_dom_sf"/>
</dbReference>
<name>T1BMG7_9ZZZZ</name>
<dbReference type="AlphaFoldDB" id="T1BMG7"/>
<dbReference type="InterPro" id="IPR015915">
    <property type="entry name" value="Kelch-typ_b-propeller"/>
</dbReference>
<dbReference type="SUPFAM" id="SSF50965">
    <property type="entry name" value="Galactose oxidase, central domain"/>
    <property type="match status" value="1"/>
</dbReference>
<reference evidence="2" key="1">
    <citation type="submission" date="2013-08" db="EMBL/GenBank/DDBJ databases">
        <authorList>
            <person name="Mendez C."/>
            <person name="Richter M."/>
            <person name="Ferrer M."/>
            <person name="Sanchez J."/>
        </authorList>
    </citation>
    <scope>NUCLEOTIDE SEQUENCE</scope>
</reference>